<evidence type="ECO:0000313" key="6">
    <source>
        <dbReference type="Proteomes" id="UP000681526"/>
    </source>
</evidence>
<dbReference type="Pfam" id="PF20240">
    <property type="entry name" value="DUF6597"/>
    <property type="match status" value="1"/>
</dbReference>
<sequence length="279" mass="32191">MSRLTVRRLTPRMELRKCVKDIWVFESAGGLSEEELQVVVPNGSAKLMLYYKGDFTGLVCQRAYKLPEHKLFILGVSDCAAVAEFDRDKPFGCICFELHPAGAYRLLAVSHHELRNNLVPFEEIDGGPVYRMFEERICLASDPAQKALLLQDYLMRLLALTESDAKFEYSIHAIRNSRGLLPIADLSQDLGVSDRWLRAKYAERLGISPKTFASIVRFQHCFQALMRDKRGFMENRQFQDYYYDQAHFIKEFKRFIGHSPARYSSLQNEVGEIIYTDNP</sequence>
<reference evidence="5 6" key="1">
    <citation type="submission" date="2021-04" db="EMBL/GenBank/DDBJ databases">
        <authorList>
            <person name="Rakotoarivonina H."/>
        </authorList>
    </citation>
    <scope>NUCLEOTIDE SEQUENCE [LARGE SCALE GENOMIC DNA]</scope>
    <source>
        <strain evidence="5 6">XE</strain>
    </source>
</reference>
<evidence type="ECO:0000259" key="4">
    <source>
        <dbReference type="PROSITE" id="PS01124"/>
    </source>
</evidence>
<dbReference type="InterPro" id="IPR018060">
    <property type="entry name" value="HTH_AraC"/>
</dbReference>
<evidence type="ECO:0000256" key="2">
    <source>
        <dbReference type="ARBA" id="ARBA00023125"/>
    </source>
</evidence>
<keyword evidence="2" id="KW-0238">DNA-binding</keyword>
<dbReference type="PANTHER" id="PTHR46796:SF13">
    <property type="entry name" value="HTH-TYPE TRANSCRIPTIONAL ACTIVATOR RHAS"/>
    <property type="match status" value="1"/>
</dbReference>
<dbReference type="RefSeq" id="WP_213483516.1">
    <property type="nucleotide sequence ID" value="NZ_CAJRAY010000018.1"/>
</dbReference>
<name>A0ABM8V0X3_THEXY</name>
<dbReference type="EMBL" id="CAJRAY010000018">
    <property type="protein sequence ID" value="CAG5080000.1"/>
    <property type="molecule type" value="Genomic_DNA"/>
</dbReference>
<protein>
    <submittedName>
        <fullName evidence="5">Transcriptional regulator, AraC family</fullName>
    </submittedName>
</protein>
<dbReference type="Gene3D" id="1.10.10.60">
    <property type="entry name" value="Homeodomain-like"/>
    <property type="match status" value="1"/>
</dbReference>
<evidence type="ECO:0000256" key="3">
    <source>
        <dbReference type="ARBA" id="ARBA00023163"/>
    </source>
</evidence>
<feature type="domain" description="HTH araC/xylS-type" evidence="4">
    <location>
        <begin position="164"/>
        <end position="266"/>
    </location>
</feature>
<dbReference type="PROSITE" id="PS01124">
    <property type="entry name" value="HTH_ARAC_FAMILY_2"/>
    <property type="match status" value="1"/>
</dbReference>
<gene>
    <name evidence="5" type="primary">txxe 276-araC</name>
    <name evidence="5" type="ORF">TXXE_03675</name>
</gene>
<keyword evidence="1" id="KW-0805">Transcription regulation</keyword>
<comment type="caution">
    <text evidence="5">The sequence shown here is derived from an EMBL/GenBank/DDBJ whole genome shotgun (WGS) entry which is preliminary data.</text>
</comment>
<accession>A0ABM8V0X3</accession>
<dbReference type="PANTHER" id="PTHR46796">
    <property type="entry name" value="HTH-TYPE TRANSCRIPTIONAL ACTIVATOR RHAS-RELATED"/>
    <property type="match status" value="1"/>
</dbReference>
<dbReference type="Proteomes" id="UP000681526">
    <property type="component" value="Unassembled WGS sequence"/>
</dbReference>
<proteinExistence type="predicted"/>
<dbReference type="InterPro" id="IPR050204">
    <property type="entry name" value="AraC_XylS_family_regulators"/>
</dbReference>
<evidence type="ECO:0000256" key="1">
    <source>
        <dbReference type="ARBA" id="ARBA00023015"/>
    </source>
</evidence>
<organism evidence="5 6">
    <name type="scientific">Thermobacillus xylanilyticus</name>
    <dbReference type="NCBI Taxonomy" id="76633"/>
    <lineage>
        <taxon>Bacteria</taxon>
        <taxon>Bacillati</taxon>
        <taxon>Bacillota</taxon>
        <taxon>Bacilli</taxon>
        <taxon>Bacillales</taxon>
        <taxon>Paenibacillaceae</taxon>
        <taxon>Thermobacillus</taxon>
    </lineage>
</organism>
<dbReference type="Pfam" id="PF12833">
    <property type="entry name" value="HTH_18"/>
    <property type="match status" value="1"/>
</dbReference>
<dbReference type="SMART" id="SM00342">
    <property type="entry name" value="HTH_ARAC"/>
    <property type="match status" value="1"/>
</dbReference>
<keyword evidence="3" id="KW-0804">Transcription</keyword>
<evidence type="ECO:0000313" key="5">
    <source>
        <dbReference type="EMBL" id="CAG5080000.1"/>
    </source>
</evidence>
<dbReference type="InterPro" id="IPR046532">
    <property type="entry name" value="DUF6597"/>
</dbReference>
<keyword evidence="6" id="KW-1185">Reference proteome</keyword>